<dbReference type="AlphaFoldDB" id="A0AAX4NFE0"/>
<protein>
    <recommendedName>
        <fullName evidence="2 14">DNA ligase</fullName>
        <ecNumber evidence="14">6.5.1.1</ecNumber>
    </recommendedName>
    <alternativeName>
        <fullName evidence="14">Polydeoxyribonucleotide synthase [ATP]</fullName>
    </alternativeName>
</protein>
<dbReference type="Pfam" id="PF04675">
    <property type="entry name" value="DNA_ligase_A_N"/>
    <property type="match status" value="1"/>
</dbReference>
<dbReference type="GO" id="GO:0006281">
    <property type="term" value="P:DNA repair"/>
    <property type="evidence" value="ECO:0007669"/>
    <property type="project" value="UniProtKB-UniRule"/>
</dbReference>
<keyword evidence="9 14" id="KW-0067">ATP-binding</keyword>
<evidence type="ECO:0000256" key="4">
    <source>
        <dbReference type="ARBA" id="ARBA00022618"/>
    </source>
</evidence>
<evidence type="ECO:0000256" key="9">
    <source>
        <dbReference type="ARBA" id="ARBA00022840"/>
    </source>
</evidence>
<keyword evidence="12 14" id="KW-0234">DNA repair</keyword>
<dbReference type="InterPro" id="IPR050191">
    <property type="entry name" value="ATP-dep_DNA_ligase"/>
</dbReference>
<sequence>MLFSELTESFQAMGDTRKRLELTEILRKLFQNAGDDLPQLAYLLQGKVLPDYYGVEMGIADKLIIKALSHVSGKSEEEIQEDYTKTGDLGQVAYNVTERKTQKALFSTSMTLDYVYQSLLKISKISGSGSIRVKTDIYTDLILNGTPADAMYITRIVSGKLRLGVSDATILDALALAFTDSEKKEIATTAYNFHPDIGYIADLLRKGKIEDLEKIGPEPMIPMKVMLAERLPDIGDILAKMEGTASLEYKYDGMRAQIHKKEKEVRIFSRSSEETTGQFPDIVKNVLSTFKADSLILDGEAVPFNPETGDLYPFQAVSQRRGRKYHLDEISDDIPIVVFLFDILYKNGEPLQNLPYLKRREILKETFQEDNSFKLSSSLVTSNKDEAEKFIEESISSGCEGIVAKNITDKSIYRAGSRGWLWIKYKRDYEANLGDSLDLVVIGAFSGHGRRKGTYGALLMASYNNETGIYQSVCKLGTGFTDDVLFNLPKMFSEYTVKEKPANVQSGLIPDIWIIPNFVMEIVGSEITLSPIHSTAFGLIKEKAGLAIRFPRFTGKWRNDKRPDDATTVNEIINMYKNQKKNIGNLLE</sequence>
<dbReference type="KEGG" id="omr:OXIME_000596"/>
<evidence type="ECO:0000256" key="10">
    <source>
        <dbReference type="ARBA" id="ARBA00022842"/>
    </source>
</evidence>
<dbReference type="EMBL" id="CP133772">
    <property type="protein sequence ID" value="WYY00043.1"/>
    <property type="molecule type" value="Genomic_DNA"/>
</dbReference>
<dbReference type="RefSeq" id="WP_393971997.1">
    <property type="nucleotide sequence ID" value="NZ_CP133772.1"/>
</dbReference>
<dbReference type="InterPro" id="IPR012309">
    <property type="entry name" value="DNA_ligase_ATP-dep_C"/>
</dbReference>
<comment type="similarity">
    <text evidence="1 14 15">Belongs to the ATP-dependent DNA ligase family.</text>
</comment>
<evidence type="ECO:0000256" key="5">
    <source>
        <dbReference type="ARBA" id="ARBA00022705"/>
    </source>
</evidence>
<dbReference type="GO" id="GO:0046872">
    <property type="term" value="F:metal ion binding"/>
    <property type="evidence" value="ECO:0007669"/>
    <property type="project" value="UniProtKB-KW"/>
</dbReference>
<dbReference type="CDD" id="cd07969">
    <property type="entry name" value="OBF_DNA_ligase_I"/>
    <property type="match status" value="1"/>
</dbReference>
<evidence type="ECO:0000313" key="18">
    <source>
        <dbReference type="Proteomes" id="UP001451606"/>
    </source>
</evidence>
<feature type="active site" description="N6-AMP-lysine intermediate" evidence="14">
    <location>
        <position position="250"/>
    </location>
</feature>
<evidence type="ECO:0000256" key="13">
    <source>
        <dbReference type="ARBA" id="ARBA00023306"/>
    </source>
</evidence>
<feature type="binding site" evidence="14">
    <location>
        <position position="341"/>
    </location>
    <ligand>
        <name>ATP</name>
        <dbReference type="ChEBI" id="CHEBI:30616"/>
    </ligand>
</feature>
<evidence type="ECO:0000313" key="17">
    <source>
        <dbReference type="EMBL" id="WYY00043.1"/>
    </source>
</evidence>
<dbReference type="Proteomes" id="UP001451606">
    <property type="component" value="Chromosome"/>
</dbReference>
<keyword evidence="4 14" id="KW-0132">Cell division</keyword>
<evidence type="ECO:0000256" key="7">
    <source>
        <dbReference type="ARBA" id="ARBA00022741"/>
    </source>
</evidence>
<evidence type="ECO:0000259" key="16">
    <source>
        <dbReference type="PROSITE" id="PS50160"/>
    </source>
</evidence>
<dbReference type="GO" id="GO:0005524">
    <property type="term" value="F:ATP binding"/>
    <property type="evidence" value="ECO:0007669"/>
    <property type="project" value="UniProtKB-UniRule"/>
</dbReference>
<evidence type="ECO:0000256" key="1">
    <source>
        <dbReference type="ARBA" id="ARBA00007572"/>
    </source>
</evidence>
<keyword evidence="10 14" id="KW-0460">Magnesium</keyword>
<reference evidence="17 18" key="1">
    <citation type="submission" date="2023-09" db="EMBL/GenBank/DDBJ databases">
        <authorList>
            <person name="Golyshina O.V."/>
            <person name="Lunev E.A."/>
            <person name="Bargiela R."/>
            <person name="Gaines M.C."/>
            <person name="Daum B."/>
            <person name="Bale N.J."/>
            <person name="Koenen M."/>
            <person name="Sinninghe Damst J.S."/>
            <person name="Yakimov M."/>
            <person name="Golyshin P.N."/>
        </authorList>
    </citation>
    <scope>NUCLEOTIDE SEQUENCE [LARGE SCALE GENOMIC DNA]</scope>
    <source>
        <strain evidence="17 18">M1</strain>
    </source>
</reference>
<dbReference type="FunFam" id="1.10.3260.10:FF:000007">
    <property type="entry name" value="DNA ligase"/>
    <property type="match status" value="1"/>
</dbReference>
<dbReference type="GeneID" id="95967325"/>
<accession>A0AAX4NFE0</accession>
<dbReference type="FunFam" id="2.40.50.140:FF:000062">
    <property type="entry name" value="DNA ligase"/>
    <property type="match status" value="1"/>
</dbReference>
<dbReference type="InterPro" id="IPR016059">
    <property type="entry name" value="DNA_ligase_ATP-dep_CS"/>
</dbReference>
<dbReference type="InterPro" id="IPR022865">
    <property type="entry name" value="DNA_ligae_ATP-dep_bac/arc"/>
</dbReference>
<keyword evidence="11 14" id="KW-0233">DNA recombination</keyword>
<keyword evidence="13 14" id="KW-0131">Cell cycle</keyword>
<dbReference type="PROSITE" id="PS50160">
    <property type="entry name" value="DNA_LIGASE_A3"/>
    <property type="match status" value="1"/>
</dbReference>
<comment type="function">
    <text evidence="14">DNA ligase that seals nicks in double-stranded DNA during DNA replication, DNA recombination and DNA repair.</text>
</comment>
<dbReference type="GO" id="GO:0003910">
    <property type="term" value="F:DNA ligase (ATP) activity"/>
    <property type="evidence" value="ECO:0007669"/>
    <property type="project" value="UniProtKB-UniRule"/>
</dbReference>
<keyword evidence="18" id="KW-1185">Reference proteome</keyword>
<proteinExistence type="inferred from homology"/>
<feature type="binding site" evidence="14">
    <location>
        <position position="255"/>
    </location>
    <ligand>
        <name>ATP</name>
        <dbReference type="ChEBI" id="CHEBI:30616"/>
    </ligand>
</feature>
<dbReference type="GO" id="GO:0051301">
    <property type="term" value="P:cell division"/>
    <property type="evidence" value="ECO:0007669"/>
    <property type="project" value="UniProtKB-KW"/>
</dbReference>
<feature type="binding site" evidence="14">
    <location>
        <position position="300"/>
    </location>
    <ligand>
        <name>ATP</name>
        <dbReference type="ChEBI" id="CHEBI:30616"/>
    </ligand>
</feature>
<dbReference type="NCBIfam" id="TIGR00574">
    <property type="entry name" value="dnl1"/>
    <property type="match status" value="1"/>
</dbReference>
<dbReference type="InterPro" id="IPR012308">
    <property type="entry name" value="DNA_ligase_ATP-dep_N"/>
</dbReference>
<dbReference type="GO" id="GO:0006310">
    <property type="term" value="P:DNA recombination"/>
    <property type="evidence" value="ECO:0007669"/>
    <property type="project" value="UniProtKB-UniRule"/>
</dbReference>
<evidence type="ECO:0000256" key="2">
    <source>
        <dbReference type="ARBA" id="ARBA00013308"/>
    </source>
</evidence>
<dbReference type="SUPFAM" id="SSF56091">
    <property type="entry name" value="DNA ligase/mRNA capping enzyme, catalytic domain"/>
    <property type="match status" value="1"/>
</dbReference>
<gene>
    <name evidence="14" type="primary">lig</name>
    <name evidence="17" type="ORF">OXIME_000596</name>
</gene>
<dbReference type="SUPFAM" id="SSF117018">
    <property type="entry name" value="ATP-dependent DNA ligase DNA-binding domain"/>
    <property type="match status" value="1"/>
</dbReference>
<evidence type="ECO:0000256" key="6">
    <source>
        <dbReference type="ARBA" id="ARBA00022723"/>
    </source>
</evidence>
<dbReference type="InterPro" id="IPR000977">
    <property type="entry name" value="DNA_ligase_ATP-dep"/>
</dbReference>
<keyword evidence="5 14" id="KW-0235">DNA replication</keyword>
<evidence type="ECO:0000256" key="3">
    <source>
        <dbReference type="ARBA" id="ARBA00022598"/>
    </source>
</evidence>
<keyword evidence="6 14" id="KW-0479">Metal-binding</keyword>
<feature type="binding site" evidence="14">
    <location>
        <position position="418"/>
    </location>
    <ligand>
        <name>ATP</name>
        <dbReference type="ChEBI" id="CHEBI:30616"/>
    </ligand>
</feature>
<feature type="binding site" evidence="14">
    <location>
        <position position="248"/>
    </location>
    <ligand>
        <name>ATP</name>
        <dbReference type="ChEBI" id="CHEBI:30616"/>
    </ligand>
</feature>
<organism evidence="17 18">
    <name type="scientific">Oxyplasma meridianum</name>
    <dbReference type="NCBI Taxonomy" id="3073602"/>
    <lineage>
        <taxon>Archaea</taxon>
        <taxon>Methanobacteriati</taxon>
        <taxon>Thermoplasmatota</taxon>
        <taxon>Thermoplasmata</taxon>
        <taxon>Thermoplasmatales</taxon>
        <taxon>Thermoplasmataceae</taxon>
        <taxon>Oxyplasma</taxon>
    </lineage>
</organism>
<dbReference type="EC" id="6.5.1.1" evidence="14"/>
<evidence type="ECO:0000256" key="11">
    <source>
        <dbReference type="ARBA" id="ARBA00023172"/>
    </source>
</evidence>
<dbReference type="Pfam" id="PF01068">
    <property type="entry name" value="DNA_ligase_A_M"/>
    <property type="match status" value="1"/>
</dbReference>
<feature type="binding site" evidence="14">
    <location>
        <position position="270"/>
    </location>
    <ligand>
        <name>ATP</name>
        <dbReference type="ChEBI" id="CHEBI:30616"/>
    </ligand>
</feature>
<feature type="binding site" evidence="14">
    <location>
        <position position="424"/>
    </location>
    <ligand>
        <name>ATP</name>
        <dbReference type="ChEBI" id="CHEBI:30616"/>
    </ligand>
</feature>
<dbReference type="Gene3D" id="1.10.3260.10">
    <property type="entry name" value="DNA ligase, ATP-dependent, N-terminal domain"/>
    <property type="match status" value="1"/>
</dbReference>
<dbReference type="PROSITE" id="PS00697">
    <property type="entry name" value="DNA_LIGASE_A1"/>
    <property type="match status" value="1"/>
</dbReference>
<evidence type="ECO:0000256" key="15">
    <source>
        <dbReference type="RuleBase" id="RU004196"/>
    </source>
</evidence>
<dbReference type="PANTHER" id="PTHR45674:SF4">
    <property type="entry name" value="DNA LIGASE 1"/>
    <property type="match status" value="1"/>
</dbReference>
<dbReference type="Gene3D" id="3.30.470.30">
    <property type="entry name" value="DNA ligase/mRNA capping enzyme"/>
    <property type="match status" value="1"/>
</dbReference>
<name>A0AAX4NFE0_9ARCH</name>
<comment type="cofactor">
    <cofactor evidence="14">
        <name>Mg(2+)</name>
        <dbReference type="ChEBI" id="CHEBI:18420"/>
    </cofactor>
</comment>
<dbReference type="PANTHER" id="PTHR45674">
    <property type="entry name" value="DNA LIGASE 1/3 FAMILY MEMBER"/>
    <property type="match status" value="1"/>
</dbReference>
<keyword evidence="8 14" id="KW-0227">DNA damage</keyword>
<dbReference type="InterPro" id="IPR036599">
    <property type="entry name" value="DNA_ligase_N_sf"/>
</dbReference>
<dbReference type="SUPFAM" id="SSF50249">
    <property type="entry name" value="Nucleic acid-binding proteins"/>
    <property type="match status" value="1"/>
</dbReference>
<dbReference type="HAMAP" id="MF_00407">
    <property type="entry name" value="DNA_ligase"/>
    <property type="match status" value="1"/>
</dbReference>
<keyword evidence="3 14" id="KW-0436">Ligase</keyword>
<evidence type="ECO:0000256" key="8">
    <source>
        <dbReference type="ARBA" id="ARBA00022763"/>
    </source>
</evidence>
<evidence type="ECO:0000256" key="14">
    <source>
        <dbReference type="HAMAP-Rule" id="MF_00407"/>
    </source>
</evidence>
<evidence type="ECO:0000256" key="12">
    <source>
        <dbReference type="ARBA" id="ARBA00023204"/>
    </source>
</evidence>
<dbReference type="GO" id="GO:0006273">
    <property type="term" value="P:lagging strand elongation"/>
    <property type="evidence" value="ECO:0007669"/>
    <property type="project" value="TreeGrafter"/>
</dbReference>
<dbReference type="InterPro" id="IPR012340">
    <property type="entry name" value="NA-bd_OB-fold"/>
</dbReference>
<dbReference type="InterPro" id="IPR012310">
    <property type="entry name" value="DNA_ligase_ATP-dep_cent"/>
</dbReference>
<dbReference type="Pfam" id="PF04679">
    <property type="entry name" value="DNA_ligase_A_C"/>
    <property type="match status" value="1"/>
</dbReference>
<dbReference type="Gene3D" id="2.40.50.140">
    <property type="entry name" value="Nucleic acid-binding proteins"/>
    <property type="match status" value="1"/>
</dbReference>
<comment type="catalytic activity">
    <reaction evidence="14">
        <text>ATP + (deoxyribonucleotide)n-3'-hydroxyl + 5'-phospho-(deoxyribonucleotide)m = (deoxyribonucleotide)n+m + AMP + diphosphate.</text>
        <dbReference type="EC" id="6.5.1.1"/>
    </reaction>
</comment>
<keyword evidence="7 14" id="KW-0547">Nucleotide-binding</keyword>
<dbReference type="CDD" id="cd07901">
    <property type="entry name" value="Adenylation_DNA_ligase_Arch_LigB"/>
    <property type="match status" value="1"/>
</dbReference>
<dbReference type="GO" id="GO:0003677">
    <property type="term" value="F:DNA binding"/>
    <property type="evidence" value="ECO:0007669"/>
    <property type="project" value="InterPro"/>
</dbReference>
<feature type="domain" description="ATP-dependent DNA ligase family profile" evidence="16">
    <location>
        <begin position="329"/>
        <end position="464"/>
    </location>
</feature>
<dbReference type="GO" id="GO:0071897">
    <property type="term" value="P:DNA biosynthetic process"/>
    <property type="evidence" value="ECO:0007669"/>
    <property type="project" value="InterPro"/>
</dbReference>